<dbReference type="AlphaFoldDB" id="A0A133VMN6"/>
<dbReference type="InterPro" id="IPR036390">
    <property type="entry name" value="WH_DNA-bd_sf"/>
</dbReference>
<dbReference type="EMBL" id="LHYE01000002">
    <property type="protein sequence ID" value="KXB07699.1"/>
    <property type="molecule type" value="Genomic_DNA"/>
</dbReference>
<evidence type="ECO:0000313" key="2">
    <source>
        <dbReference type="Proteomes" id="UP000070263"/>
    </source>
</evidence>
<dbReference type="SUPFAM" id="SSF46785">
    <property type="entry name" value="Winged helix' DNA-binding domain"/>
    <property type="match status" value="1"/>
</dbReference>
<dbReference type="Proteomes" id="UP000070263">
    <property type="component" value="Unassembled WGS sequence"/>
</dbReference>
<protein>
    <submittedName>
        <fullName evidence="1">Uncharacterized protein</fullName>
    </submittedName>
</protein>
<keyword evidence="2" id="KW-1185">Reference proteome</keyword>
<reference evidence="1 2" key="1">
    <citation type="journal article" date="2016" name="Sci. Rep.">
        <title>Metabolic traits of an uncultured archaeal lineage -MSBL1- from brine pools of the Red Sea.</title>
        <authorList>
            <person name="Mwirichia R."/>
            <person name="Alam I."/>
            <person name="Rashid M."/>
            <person name="Vinu M."/>
            <person name="Ba-Alawi W."/>
            <person name="Anthony Kamau A."/>
            <person name="Kamanda Ngugi D."/>
            <person name="Goker M."/>
            <person name="Klenk H.P."/>
            <person name="Bajic V."/>
            <person name="Stingl U."/>
        </authorList>
    </citation>
    <scope>NUCLEOTIDE SEQUENCE [LARGE SCALE GENOMIC DNA]</scope>
    <source>
        <strain evidence="1">SCGC-AAA382A20</strain>
    </source>
</reference>
<accession>A0A133VMN6</accession>
<gene>
    <name evidence="1" type="ORF">AKJ51_00290</name>
</gene>
<evidence type="ECO:0000313" key="1">
    <source>
        <dbReference type="EMBL" id="KXB07699.1"/>
    </source>
</evidence>
<dbReference type="InterPro" id="IPR036388">
    <property type="entry name" value="WH-like_DNA-bd_sf"/>
</dbReference>
<dbReference type="Gene3D" id="1.10.10.10">
    <property type="entry name" value="Winged helix-like DNA-binding domain superfamily/Winged helix DNA-binding domain"/>
    <property type="match status" value="1"/>
</dbReference>
<organism evidence="1 2">
    <name type="scientific">candidate division MSBL1 archaeon SCGC-AAA382A20</name>
    <dbReference type="NCBI Taxonomy" id="1698280"/>
    <lineage>
        <taxon>Archaea</taxon>
        <taxon>Methanobacteriati</taxon>
        <taxon>Methanobacteriota</taxon>
        <taxon>candidate division MSBL1</taxon>
    </lineage>
</organism>
<name>A0A133VMN6_9EURY</name>
<proteinExistence type="predicted"/>
<comment type="caution">
    <text evidence="1">The sequence shown here is derived from an EMBL/GenBank/DDBJ whole genome shotgun (WGS) entry which is preliminary data.</text>
</comment>
<sequence length="242" mass="28429">MVEKDKIKKLFESSTFRKHSIYFYQEQKSVSEVTRESGVSRSTIYDHFDMLKKEGYYDSDYLLVKGGGRDVPYKLTQKILVDWLDELLSLNRKERNLLNKIIQKEKVDSLLRSFSSWDAVIMMLGGLLTDAIFFEKKIEEIPPKDILSKGTLASMQTFTEREDKELVERNKRLVNAIYEASEPITKSFETAEKLLQKMLNAKFPFDSEKPVRIIHSMILTNFKYAKLFERLENIKETELNQK</sequence>